<keyword evidence="7" id="KW-0235">DNA replication</keyword>
<dbReference type="Pfam" id="PF14579">
    <property type="entry name" value="HHH_6"/>
    <property type="match status" value="1"/>
</dbReference>
<dbReference type="SUPFAM" id="SSF89550">
    <property type="entry name" value="PHP domain-like"/>
    <property type="match status" value="1"/>
</dbReference>
<evidence type="ECO:0000256" key="2">
    <source>
        <dbReference type="ARBA" id="ARBA00012417"/>
    </source>
</evidence>
<dbReference type="CDD" id="cd07433">
    <property type="entry name" value="PHP_PolIIIA_DnaE1"/>
    <property type="match status" value="1"/>
</dbReference>
<dbReference type="InterPro" id="IPR004013">
    <property type="entry name" value="PHP_dom"/>
</dbReference>
<dbReference type="Gene3D" id="3.20.20.140">
    <property type="entry name" value="Metal-dependent hydrolases"/>
    <property type="match status" value="1"/>
</dbReference>
<evidence type="ECO:0000256" key="1">
    <source>
        <dbReference type="ARBA" id="ARBA00004496"/>
    </source>
</evidence>
<dbReference type="SMART" id="SM00481">
    <property type="entry name" value="POLIIIAc"/>
    <property type="match status" value="1"/>
</dbReference>
<dbReference type="Pfam" id="PF01336">
    <property type="entry name" value="tRNA_anti-codon"/>
    <property type="match status" value="1"/>
</dbReference>
<organism evidence="11 12">
    <name type="scientific">Microbulbifer halophilus</name>
    <dbReference type="NCBI Taxonomy" id="453963"/>
    <lineage>
        <taxon>Bacteria</taxon>
        <taxon>Pseudomonadati</taxon>
        <taxon>Pseudomonadota</taxon>
        <taxon>Gammaproteobacteria</taxon>
        <taxon>Cellvibrionales</taxon>
        <taxon>Microbulbiferaceae</taxon>
        <taxon>Microbulbifer</taxon>
    </lineage>
</organism>
<evidence type="ECO:0000256" key="4">
    <source>
        <dbReference type="ARBA" id="ARBA00022490"/>
    </source>
</evidence>
<dbReference type="GO" id="GO:0003887">
    <property type="term" value="F:DNA-directed DNA polymerase activity"/>
    <property type="evidence" value="ECO:0007669"/>
    <property type="project" value="UniProtKB-EC"/>
</dbReference>
<feature type="domain" description="Polymerase/histidinol phosphatase N-terminal" evidence="10">
    <location>
        <begin position="6"/>
        <end position="73"/>
    </location>
</feature>
<dbReference type="InterPro" id="IPR012340">
    <property type="entry name" value="NA-bd_OB-fold"/>
</dbReference>
<keyword evidence="5 11" id="KW-0808">Transferase</keyword>
<evidence type="ECO:0000256" key="6">
    <source>
        <dbReference type="ARBA" id="ARBA00022695"/>
    </source>
</evidence>
<evidence type="ECO:0000256" key="7">
    <source>
        <dbReference type="ARBA" id="ARBA00022705"/>
    </source>
</evidence>
<dbReference type="Pfam" id="PF20914">
    <property type="entry name" value="DNA_pol_IIIA_C"/>
    <property type="match status" value="1"/>
</dbReference>
<dbReference type="InterPro" id="IPR011708">
    <property type="entry name" value="DNA_pol3_alpha_NTPase_dom"/>
</dbReference>
<evidence type="ECO:0000256" key="8">
    <source>
        <dbReference type="ARBA" id="ARBA00022932"/>
    </source>
</evidence>
<reference evidence="12" key="1">
    <citation type="journal article" date="2019" name="Int. J. Syst. Evol. Microbiol.">
        <title>The Global Catalogue of Microorganisms (GCM) 10K type strain sequencing project: providing services to taxonomists for standard genome sequencing and annotation.</title>
        <authorList>
            <consortium name="The Broad Institute Genomics Platform"/>
            <consortium name="The Broad Institute Genome Sequencing Center for Infectious Disease"/>
            <person name="Wu L."/>
            <person name="Ma J."/>
        </authorList>
    </citation>
    <scope>NUCLEOTIDE SEQUENCE [LARGE SCALE GENOMIC DNA]</scope>
    <source>
        <strain evidence="12">KCTC 12848</strain>
    </source>
</reference>
<keyword evidence="6 11" id="KW-0548">Nucleotidyltransferase</keyword>
<dbReference type="PANTHER" id="PTHR32294:SF0">
    <property type="entry name" value="DNA POLYMERASE III SUBUNIT ALPHA"/>
    <property type="match status" value="1"/>
</dbReference>
<name>A0ABW5EGR0_9GAMM</name>
<protein>
    <recommendedName>
        <fullName evidence="3">DNA polymerase III subunit alpha</fullName>
        <ecNumber evidence="2">2.7.7.7</ecNumber>
    </recommendedName>
</protein>
<gene>
    <name evidence="11" type="primary">dnaE</name>
    <name evidence="11" type="ORF">ACFSKX_17975</name>
</gene>
<comment type="catalytic activity">
    <reaction evidence="9">
        <text>DNA(n) + a 2'-deoxyribonucleoside 5'-triphosphate = DNA(n+1) + diphosphate</text>
        <dbReference type="Rhea" id="RHEA:22508"/>
        <dbReference type="Rhea" id="RHEA-COMP:17339"/>
        <dbReference type="Rhea" id="RHEA-COMP:17340"/>
        <dbReference type="ChEBI" id="CHEBI:33019"/>
        <dbReference type="ChEBI" id="CHEBI:61560"/>
        <dbReference type="ChEBI" id="CHEBI:173112"/>
        <dbReference type="EC" id="2.7.7.7"/>
    </reaction>
</comment>
<comment type="subcellular location">
    <subcellularLocation>
        <location evidence="1">Cytoplasm</location>
    </subcellularLocation>
</comment>
<evidence type="ECO:0000256" key="5">
    <source>
        <dbReference type="ARBA" id="ARBA00022679"/>
    </source>
</evidence>
<dbReference type="InterPro" id="IPR041931">
    <property type="entry name" value="DNA_pol3_alpha_thumb_dom"/>
</dbReference>
<proteinExistence type="predicted"/>
<dbReference type="InterPro" id="IPR004805">
    <property type="entry name" value="DnaE2/DnaE/PolC"/>
</dbReference>
<dbReference type="PANTHER" id="PTHR32294">
    <property type="entry name" value="DNA POLYMERASE III SUBUNIT ALPHA"/>
    <property type="match status" value="1"/>
</dbReference>
<evidence type="ECO:0000256" key="9">
    <source>
        <dbReference type="ARBA" id="ARBA00049244"/>
    </source>
</evidence>
<comment type="caution">
    <text evidence="11">The sequence shown here is derived from an EMBL/GenBank/DDBJ whole genome shotgun (WGS) entry which is preliminary data.</text>
</comment>
<dbReference type="RefSeq" id="WP_265722971.1">
    <property type="nucleotide sequence ID" value="NZ_JAPIVK010000033.1"/>
</dbReference>
<dbReference type="EMBL" id="JBHUJD010000035">
    <property type="protein sequence ID" value="MFD2312313.1"/>
    <property type="molecule type" value="Genomic_DNA"/>
</dbReference>
<evidence type="ECO:0000313" key="12">
    <source>
        <dbReference type="Proteomes" id="UP001597425"/>
    </source>
</evidence>
<dbReference type="Gene3D" id="1.10.10.1600">
    <property type="entry name" value="Bacterial DNA polymerase III alpha subunit, thumb domain"/>
    <property type="match status" value="1"/>
</dbReference>
<dbReference type="Gene3D" id="2.40.50.140">
    <property type="entry name" value="Nucleic acid-binding proteins"/>
    <property type="match status" value="1"/>
</dbReference>
<dbReference type="NCBIfam" id="TIGR00594">
    <property type="entry name" value="polc"/>
    <property type="match status" value="1"/>
</dbReference>
<keyword evidence="8" id="KW-0239">DNA-directed DNA polymerase</keyword>
<dbReference type="InterPro" id="IPR016195">
    <property type="entry name" value="Pol/histidinol_Pase-like"/>
</dbReference>
<keyword evidence="12" id="KW-1185">Reference proteome</keyword>
<keyword evidence="4" id="KW-0963">Cytoplasm</keyword>
<dbReference type="Pfam" id="PF02811">
    <property type="entry name" value="PHP"/>
    <property type="match status" value="1"/>
</dbReference>
<accession>A0ABW5EGR0</accession>
<dbReference type="InterPro" id="IPR048472">
    <property type="entry name" value="DNA_pol_IIIA_C"/>
</dbReference>
<evidence type="ECO:0000313" key="11">
    <source>
        <dbReference type="EMBL" id="MFD2312313.1"/>
    </source>
</evidence>
<dbReference type="InterPro" id="IPR040982">
    <property type="entry name" value="DNA_pol3_finger"/>
</dbReference>
<dbReference type="Pfam" id="PF07733">
    <property type="entry name" value="DNA_pol3_alpha"/>
    <property type="match status" value="1"/>
</dbReference>
<evidence type="ECO:0000259" key="10">
    <source>
        <dbReference type="SMART" id="SM00481"/>
    </source>
</evidence>
<dbReference type="Gene3D" id="1.10.150.870">
    <property type="match status" value="1"/>
</dbReference>
<dbReference type="Proteomes" id="UP001597425">
    <property type="component" value="Unassembled WGS sequence"/>
</dbReference>
<sequence length="1179" mass="131574">MTQPFVHLRVHSEFSLIDGLVRVKPLVARAEELEMPALALTDQANFYGQIKFYKACLGAGIKPITAADFWLSEGGEDKPTLVTLYAMNGDGYRNITELISRGWMEGQYHGQAYIRREWLSQYAEGVLMLSGARHGDVGRALIAGRRQQARELAAAWARVFPGRYYLELQRTGRPGDEDYLHEAVALAQELDLPVVATNDVRFLEESEFEAHEVRVCIHDGRTLDDPRRERNYSPEQYFRTPDEMAELFSDIPEALQNTVEIARRCTSPIQLGKYFLPEYPIPDGMTEDQFFEKVSFEGMERRLEKILDKSAPDYAERRAVYETRLRFELDIILQMGFPGYFLIVMDFIQWAKDHDIPVGPGRGSGAGSLVAYSLDITDLDPMQYDLLFERFLNPERVSMPDFDVDFCMEKRDQVIGYVADYYGRDAVSQIITFGTMAAKAVVRDVARVQGKSYGLADKLSKMIPPDPGMTLEKALEQEEVLREFLESDEEGQEIWEMAVQLEGVARNVGKHAGGVVIAPTKLTDFSPLYCDETGAGLVTQFDKNDVEDAGLVKFDFLGLRTLTIIDWAKDMVDEQRAHEGKEPLDIAALPLDDKETFTMLKKAETTAVFQLESRGMKELIKRLKPDNLEDMIALVALFRPGPLQSGMVDDFINRKHGHAQVAYPDAKYQHEKLKPILEPTYGVIIYQEQVMQIAQELAGYTLGGADLLRRAMGKKKPEEMAKQREIFAKGSKEQGVDPDLAMKIFDLVEKFAGYGFNKSHSAAYALVSYQTAWLKAHYPAQFMAATMSSDMDKTDKVVIFIEECRAMGLELVPPDVNLGSYQFSVPVSENGDNRIIYGLGAIKGLGEGPIENIIAVREEGGPFTDLFDFCSRIDPRKVNKRALEALVRSGALDSIGPDAGGADGLDYSRAVLFNALDEAVKGAEQQAKNASAGMMDLFGEVVPQASDGDVYAEFRRARPWGIRERLEGEKNTLGLYLTGHPIDEYEDELQHLVKARLADLKPGKESQKVAGLVVAMRVMKTKRGDSMAIVTLDDRSARIEAAVFSEAFGEHREKLAKDALLVLDGPISHDDYSGGLKMTVNRVATLDDLRRGSVNGVRLQIDTASATAGLGKRLAACLQPYAGGPASNCGVLVEVLRSDARGTYRLPAAWKVEPNDQMVQSLRELLGRERVTLNYTQRN</sequence>
<dbReference type="NCBIfam" id="NF004226">
    <property type="entry name" value="PRK05673.1"/>
    <property type="match status" value="1"/>
</dbReference>
<dbReference type="InterPro" id="IPR049821">
    <property type="entry name" value="PolIIIA_DnaE1_PHP"/>
</dbReference>
<dbReference type="EC" id="2.7.7.7" evidence="2"/>
<dbReference type="InterPro" id="IPR003141">
    <property type="entry name" value="Pol/His_phosphatase_N"/>
</dbReference>
<evidence type="ECO:0000256" key="3">
    <source>
        <dbReference type="ARBA" id="ARBA00019114"/>
    </source>
</evidence>
<dbReference type="InterPro" id="IPR029460">
    <property type="entry name" value="DNAPol_HHH"/>
</dbReference>
<dbReference type="Pfam" id="PF17657">
    <property type="entry name" value="DNA_pol3_finger"/>
    <property type="match status" value="1"/>
</dbReference>
<dbReference type="CDD" id="cd04485">
    <property type="entry name" value="DnaE_OBF"/>
    <property type="match status" value="1"/>
</dbReference>
<dbReference type="InterPro" id="IPR004365">
    <property type="entry name" value="NA-bd_OB_tRNA"/>
</dbReference>